<dbReference type="EC" id="4.2.99.-" evidence="1"/>
<gene>
    <name evidence="1" type="ORF">BJ983_002735</name>
</gene>
<dbReference type="PANTHER" id="PTHR40274">
    <property type="entry name" value="VIRGINIAMYCIN B LYASE"/>
    <property type="match status" value="1"/>
</dbReference>
<dbReference type="Gene3D" id="2.130.10.10">
    <property type="entry name" value="YVTN repeat-like/Quinoprotein amine dehydrogenase"/>
    <property type="match status" value="1"/>
</dbReference>
<reference evidence="1 2" key="1">
    <citation type="submission" date="2020-07" db="EMBL/GenBank/DDBJ databases">
        <title>Sequencing the genomes of 1000 actinobacteria strains.</title>
        <authorList>
            <person name="Klenk H.-P."/>
        </authorList>
    </citation>
    <scope>NUCLEOTIDE SEQUENCE [LARGE SCALE GENOMIC DNA]</scope>
    <source>
        <strain evidence="1 2">DSM 45772</strain>
    </source>
</reference>
<proteinExistence type="predicted"/>
<accession>A0A7Y9DW48</accession>
<dbReference type="PANTHER" id="PTHR40274:SF3">
    <property type="entry name" value="VIRGINIAMYCIN B LYASE"/>
    <property type="match status" value="1"/>
</dbReference>
<keyword evidence="2" id="KW-1185">Reference proteome</keyword>
<sequence length="287" mass="29595">MGRRIAVGVPDDGPYALGLDPTGGVWASLVYSGRLARVGPDDEVTVHDLDAPGSRPSRFAATPDGSLWCTRTGDHRVERLVEGTWHGVDTGAGTGPYDVTAGPDGAAWFTAIEAEAVGRIDPATEEVTLHPLPIAGMPAMITTGPDGALWCTLNRVGALARLDPASGFALTHLPDAGCGPVGIAADGDGLWFVEILAGRVGRLDLDGRLTEHDLPDRGAKPHDVVAVAGGCVASLWGASGLARVTSDGSVHALDGFEPDDHPHGLLGRGDDLWVACDSGAVLVLNPY</sequence>
<dbReference type="AlphaFoldDB" id="A0A7Y9DW48"/>
<keyword evidence="1" id="KW-0456">Lyase</keyword>
<dbReference type="Proteomes" id="UP000535890">
    <property type="component" value="Unassembled WGS sequence"/>
</dbReference>
<dbReference type="EMBL" id="JACCBN010000001">
    <property type="protein sequence ID" value="NYD36633.1"/>
    <property type="molecule type" value="Genomic_DNA"/>
</dbReference>
<dbReference type="GO" id="GO:0030288">
    <property type="term" value="C:outer membrane-bounded periplasmic space"/>
    <property type="evidence" value="ECO:0007669"/>
    <property type="project" value="TreeGrafter"/>
</dbReference>
<protein>
    <submittedName>
        <fullName evidence="1">Virginiamycin B lyase</fullName>
        <ecNumber evidence="1">4.2.99.-</ecNumber>
    </submittedName>
</protein>
<dbReference type="InterPro" id="IPR011045">
    <property type="entry name" value="N2O_reductase_N"/>
</dbReference>
<evidence type="ECO:0000313" key="1">
    <source>
        <dbReference type="EMBL" id="NYD36633.1"/>
    </source>
</evidence>
<dbReference type="SUPFAM" id="SSF50974">
    <property type="entry name" value="Nitrous oxide reductase, N-terminal domain"/>
    <property type="match status" value="1"/>
</dbReference>
<name>A0A7Y9DW48_9PSEU</name>
<evidence type="ECO:0000313" key="2">
    <source>
        <dbReference type="Proteomes" id="UP000535890"/>
    </source>
</evidence>
<comment type="caution">
    <text evidence="1">The sequence shown here is derived from an EMBL/GenBank/DDBJ whole genome shotgun (WGS) entry which is preliminary data.</text>
</comment>
<dbReference type="Pfam" id="PF24684">
    <property type="entry name" value="Vgb_lyase"/>
    <property type="match status" value="1"/>
</dbReference>
<dbReference type="InterPro" id="IPR015943">
    <property type="entry name" value="WD40/YVTN_repeat-like_dom_sf"/>
</dbReference>
<dbReference type="GO" id="GO:0016829">
    <property type="term" value="F:lyase activity"/>
    <property type="evidence" value="ECO:0007669"/>
    <property type="project" value="UniProtKB-KW"/>
</dbReference>
<dbReference type="InterPro" id="IPR051344">
    <property type="entry name" value="Vgb"/>
</dbReference>
<dbReference type="RefSeq" id="WP_179794279.1">
    <property type="nucleotide sequence ID" value="NZ_BAABHP010000021.1"/>
</dbReference>
<organism evidence="1 2">
    <name type="scientific">Actinomycetospora corticicola</name>
    <dbReference type="NCBI Taxonomy" id="663602"/>
    <lineage>
        <taxon>Bacteria</taxon>
        <taxon>Bacillati</taxon>
        <taxon>Actinomycetota</taxon>
        <taxon>Actinomycetes</taxon>
        <taxon>Pseudonocardiales</taxon>
        <taxon>Pseudonocardiaceae</taxon>
        <taxon>Actinomycetospora</taxon>
    </lineage>
</organism>